<keyword evidence="2 11" id="KW-0813">Transport</keyword>
<accession>A0ABV7V6I8</accession>
<dbReference type="PROSITE" id="PS52016">
    <property type="entry name" value="TONB_DEPENDENT_REC_3"/>
    <property type="match status" value="1"/>
</dbReference>
<evidence type="ECO:0000259" key="15">
    <source>
        <dbReference type="Pfam" id="PF07715"/>
    </source>
</evidence>
<organism evidence="16 17">
    <name type="scientific">Novosphingobium pokkalii</name>
    <dbReference type="NCBI Taxonomy" id="1770194"/>
    <lineage>
        <taxon>Bacteria</taxon>
        <taxon>Pseudomonadati</taxon>
        <taxon>Pseudomonadota</taxon>
        <taxon>Alphaproteobacteria</taxon>
        <taxon>Sphingomonadales</taxon>
        <taxon>Sphingomonadaceae</taxon>
        <taxon>Novosphingobium</taxon>
    </lineage>
</organism>
<evidence type="ECO:0000259" key="14">
    <source>
        <dbReference type="Pfam" id="PF00593"/>
    </source>
</evidence>
<keyword evidence="13" id="KW-0732">Signal</keyword>
<name>A0ABV7V6I8_9SPHN</name>
<evidence type="ECO:0000256" key="1">
    <source>
        <dbReference type="ARBA" id="ARBA00004571"/>
    </source>
</evidence>
<dbReference type="EMBL" id="JBHRYE010000015">
    <property type="protein sequence ID" value="MFC3671848.1"/>
    <property type="molecule type" value="Genomic_DNA"/>
</dbReference>
<evidence type="ECO:0000256" key="11">
    <source>
        <dbReference type="PROSITE-ProRule" id="PRU01360"/>
    </source>
</evidence>
<dbReference type="SUPFAM" id="SSF56935">
    <property type="entry name" value="Porins"/>
    <property type="match status" value="1"/>
</dbReference>
<dbReference type="CDD" id="cd01347">
    <property type="entry name" value="ligand_gated_channel"/>
    <property type="match status" value="1"/>
</dbReference>
<keyword evidence="10 11" id="KW-0998">Cell outer membrane</keyword>
<evidence type="ECO:0000256" key="9">
    <source>
        <dbReference type="ARBA" id="ARBA00023136"/>
    </source>
</evidence>
<keyword evidence="17" id="KW-1185">Reference proteome</keyword>
<keyword evidence="5 11" id="KW-0812">Transmembrane</keyword>
<evidence type="ECO:0000256" key="5">
    <source>
        <dbReference type="ARBA" id="ARBA00022692"/>
    </source>
</evidence>
<feature type="domain" description="TonB-dependent receptor-like beta-barrel" evidence="14">
    <location>
        <begin position="289"/>
        <end position="711"/>
    </location>
</feature>
<dbReference type="Pfam" id="PF07715">
    <property type="entry name" value="Plug"/>
    <property type="match status" value="1"/>
</dbReference>
<keyword evidence="6" id="KW-0408">Iron</keyword>
<gene>
    <name evidence="16" type="ORF">ACFOOT_10470</name>
</gene>
<dbReference type="InterPro" id="IPR000531">
    <property type="entry name" value="Beta-barrel_TonB"/>
</dbReference>
<evidence type="ECO:0000256" key="3">
    <source>
        <dbReference type="ARBA" id="ARBA00022452"/>
    </source>
</evidence>
<reference evidence="17" key="1">
    <citation type="journal article" date="2019" name="Int. J. Syst. Evol. Microbiol.">
        <title>The Global Catalogue of Microorganisms (GCM) 10K type strain sequencing project: providing services to taxonomists for standard genome sequencing and annotation.</title>
        <authorList>
            <consortium name="The Broad Institute Genomics Platform"/>
            <consortium name="The Broad Institute Genome Sequencing Center for Infectious Disease"/>
            <person name="Wu L."/>
            <person name="Ma J."/>
        </authorList>
    </citation>
    <scope>NUCLEOTIDE SEQUENCE [LARGE SCALE GENOMIC DNA]</scope>
    <source>
        <strain evidence="17">KCTC 42224</strain>
    </source>
</reference>
<dbReference type="InterPro" id="IPR036942">
    <property type="entry name" value="Beta-barrel_TonB_sf"/>
</dbReference>
<comment type="caution">
    <text evidence="16">The sequence shown here is derived from an EMBL/GenBank/DDBJ whole genome shotgun (WGS) entry which is preliminary data.</text>
</comment>
<proteinExistence type="inferred from homology"/>
<evidence type="ECO:0000256" key="13">
    <source>
        <dbReference type="SAM" id="SignalP"/>
    </source>
</evidence>
<keyword evidence="3 11" id="KW-1134">Transmembrane beta strand</keyword>
<evidence type="ECO:0000256" key="10">
    <source>
        <dbReference type="ARBA" id="ARBA00023237"/>
    </source>
</evidence>
<keyword evidence="9 11" id="KW-0472">Membrane</keyword>
<dbReference type="InterPro" id="IPR012910">
    <property type="entry name" value="Plug_dom"/>
</dbReference>
<feature type="signal peptide" evidence="13">
    <location>
        <begin position="1"/>
        <end position="25"/>
    </location>
</feature>
<comment type="subcellular location">
    <subcellularLocation>
        <location evidence="1 11">Cell outer membrane</location>
        <topology evidence="1 11">Multi-pass membrane protein</topology>
    </subcellularLocation>
</comment>
<evidence type="ECO:0000313" key="16">
    <source>
        <dbReference type="EMBL" id="MFC3671848.1"/>
    </source>
</evidence>
<keyword evidence="7" id="KW-0406">Ion transport</keyword>
<dbReference type="Proteomes" id="UP001595683">
    <property type="component" value="Unassembled WGS sequence"/>
</dbReference>
<dbReference type="RefSeq" id="WP_191326001.1">
    <property type="nucleotide sequence ID" value="NZ_BMZP01000026.1"/>
</dbReference>
<evidence type="ECO:0000256" key="8">
    <source>
        <dbReference type="ARBA" id="ARBA00023077"/>
    </source>
</evidence>
<dbReference type="Pfam" id="PF00593">
    <property type="entry name" value="TonB_dep_Rec_b-barrel"/>
    <property type="match status" value="1"/>
</dbReference>
<evidence type="ECO:0000313" key="17">
    <source>
        <dbReference type="Proteomes" id="UP001595683"/>
    </source>
</evidence>
<evidence type="ECO:0000256" key="2">
    <source>
        <dbReference type="ARBA" id="ARBA00022448"/>
    </source>
</evidence>
<feature type="chain" id="PRO_5046320168" evidence="13">
    <location>
        <begin position="26"/>
        <end position="749"/>
    </location>
</feature>
<sequence length="749" mass="80330">MRLPVVTTRLALLLGCASSPALVHAQATAPGAPAAATPAPAPGDIIVTAQRRSQSIQTVPIAITALSGNQLSDKGVTNANQLGQIVPNLQINSAMGDTQPNFALRGVSVANEYNPNQVSPIGVYIDDVNMVNRVGQGGGLYDLQRVEVLRGPQGTLFGRNTTGGAINFITNTPTLSGNRGYAEAGYGNFNTFKAQGALETTMVEDELGFRVAATYEKGDGKFRNIYPGQPDAGSVDSLQVRGTLHIRPGAGPLDIVIKAYASRANGTQQPIKGLAATAAPGFFQINENRIGENRTRQYGTSAKIAYELSPRLSFTSITAIGNGLLDAAFDADGSPLDILDLQQKAKFDQFSEEARFNYEGKAVKAVAGVFYGWDKTIVDNGFDIGSAIAPGVDGGFFQHFRQVRRTYAVFGQTDVNLTPKLVATIGLRYSADRSAYDDGYAYLFMGSFGGTRTPLFTTVPCTTGVGTCPYDANARYGIKGRNNALTGRAALTYTFDSGTLLYASYNRGYRSGAFNGGGYTNSAGITYIKPEYVNAYEIGAKGRFLDRKLVLSLAAFYYDYQNQQLQDTRPGPVSFLLNAPKSESYGFEGEATYRASSRFSLNASVGYLHATYKELTLSGTNLAGNDLPFAPRWTAQAGFDWAPFDIAGGPLTFSPNINYVSRQFFSPFNAVNAAGGSQVNSELQQGGYVKVNGAITWTHGNLTLRGWVQNLLQEKTLAYGLDLRGAGFPFNYLVPAQPRTYGGSVRFTF</sequence>
<keyword evidence="16" id="KW-0675">Receptor</keyword>
<dbReference type="Gene3D" id="2.40.170.20">
    <property type="entry name" value="TonB-dependent receptor, beta-barrel domain"/>
    <property type="match status" value="1"/>
</dbReference>
<evidence type="ECO:0000256" key="6">
    <source>
        <dbReference type="ARBA" id="ARBA00023004"/>
    </source>
</evidence>
<evidence type="ECO:0000256" key="4">
    <source>
        <dbReference type="ARBA" id="ARBA00022496"/>
    </source>
</evidence>
<comment type="similarity">
    <text evidence="11 12">Belongs to the TonB-dependent receptor family.</text>
</comment>
<evidence type="ECO:0000256" key="7">
    <source>
        <dbReference type="ARBA" id="ARBA00023065"/>
    </source>
</evidence>
<keyword evidence="8 12" id="KW-0798">TonB box</keyword>
<dbReference type="PANTHER" id="PTHR32552:SF81">
    <property type="entry name" value="TONB-DEPENDENT OUTER MEMBRANE RECEPTOR"/>
    <property type="match status" value="1"/>
</dbReference>
<keyword evidence="4" id="KW-0410">Iron transport</keyword>
<dbReference type="PANTHER" id="PTHR32552">
    <property type="entry name" value="FERRICHROME IRON RECEPTOR-RELATED"/>
    <property type="match status" value="1"/>
</dbReference>
<dbReference type="InterPro" id="IPR039426">
    <property type="entry name" value="TonB-dep_rcpt-like"/>
</dbReference>
<feature type="domain" description="TonB-dependent receptor plug" evidence="15">
    <location>
        <begin position="56"/>
        <end position="165"/>
    </location>
</feature>
<protein>
    <submittedName>
        <fullName evidence="16">TonB-dependent receptor</fullName>
    </submittedName>
</protein>
<evidence type="ECO:0000256" key="12">
    <source>
        <dbReference type="RuleBase" id="RU003357"/>
    </source>
</evidence>